<dbReference type="GO" id="GO:0005576">
    <property type="term" value="C:extracellular region"/>
    <property type="evidence" value="ECO:0007669"/>
    <property type="project" value="TreeGrafter"/>
</dbReference>
<feature type="domain" description="GH18" evidence="4">
    <location>
        <begin position="1"/>
        <end position="137"/>
    </location>
</feature>
<sequence length="137" mass="15067">MLNLAGHCDTSINGCTGLSSDIKASQANGVKVILSIGGETGSYSLTSSEDVRQVAIYLWNNLLGGHSSNRPLGNAVLNGVDFDIEGSSSLYWDDLARYLKGYRKRGFFDYVWVQFYNNPPCQYTQGALSNLEDAWKQ</sequence>
<dbReference type="InterPro" id="IPR001579">
    <property type="entry name" value="Glyco_hydro_18_chit_AS"/>
</dbReference>
<dbReference type="InterPro" id="IPR050542">
    <property type="entry name" value="Glycosyl_Hydrlase18_Chitinase"/>
</dbReference>
<dbReference type="PANTHER" id="PTHR45708:SF49">
    <property type="entry name" value="ENDOCHITINASE"/>
    <property type="match status" value="1"/>
</dbReference>
<dbReference type="InterPro" id="IPR017853">
    <property type="entry name" value="GH"/>
</dbReference>
<dbReference type="SUPFAM" id="SSF51445">
    <property type="entry name" value="(Trans)glycosidases"/>
    <property type="match status" value="1"/>
</dbReference>
<keyword evidence="3" id="KW-0326">Glycosidase</keyword>
<dbReference type="PROSITE" id="PS51910">
    <property type="entry name" value="GH18_2"/>
    <property type="match status" value="1"/>
</dbReference>
<comment type="caution">
    <text evidence="5">The sequence shown here is derived from an EMBL/GenBank/DDBJ whole genome shotgun (WGS) entry which is preliminary data.</text>
</comment>
<dbReference type="EMBL" id="JACGCM010001497">
    <property type="protein sequence ID" value="KAF6154457.1"/>
    <property type="molecule type" value="Genomic_DNA"/>
</dbReference>
<dbReference type="Gene3D" id="3.20.20.80">
    <property type="entry name" value="Glycosidases"/>
    <property type="match status" value="2"/>
</dbReference>
<evidence type="ECO:0000256" key="2">
    <source>
        <dbReference type="ARBA" id="ARBA00022801"/>
    </source>
</evidence>
<evidence type="ECO:0000259" key="4">
    <source>
        <dbReference type="PROSITE" id="PS51910"/>
    </source>
</evidence>
<proteinExistence type="predicted"/>
<gene>
    <name evidence="5" type="ORF">GIB67_028349</name>
</gene>
<dbReference type="Proteomes" id="UP000541444">
    <property type="component" value="Unassembled WGS sequence"/>
</dbReference>
<evidence type="ECO:0000313" key="5">
    <source>
        <dbReference type="EMBL" id="KAF6154457.1"/>
    </source>
</evidence>
<dbReference type="OrthoDB" id="6020543at2759"/>
<name>A0A7J7MHV6_9MAGN</name>
<organism evidence="5 6">
    <name type="scientific">Kingdonia uniflora</name>
    <dbReference type="NCBI Taxonomy" id="39325"/>
    <lineage>
        <taxon>Eukaryota</taxon>
        <taxon>Viridiplantae</taxon>
        <taxon>Streptophyta</taxon>
        <taxon>Embryophyta</taxon>
        <taxon>Tracheophyta</taxon>
        <taxon>Spermatophyta</taxon>
        <taxon>Magnoliopsida</taxon>
        <taxon>Ranunculales</taxon>
        <taxon>Circaeasteraceae</taxon>
        <taxon>Kingdonia</taxon>
    </lineage>
</organism>
<evidence type="ECO:0000256" key="3">
    <source>
        <dbReference type="ARBA" id="ARBA00023295"/>
    </source>
</evidence>
<dbReference type="PROSITE" id="PS01095">
    <property type="entry name" value="GH18_1"/>
    <property type="match status" value="1"/>
</dbReference>
<dbReference type="PANTHER" id="PTHR45708">
    <property type="entry name" value="ENDOCHITINASE"/>
    <property type="match status" value="1"/>
</dbReference>
<reference evidence="5 6" key="1">
    <citation type="journal article" date="2020" name="IScience">
        <title>Genome Sequencing of the Endangered Kingdonia uniflora (Circaeasteraceae, Ranunculales) Reveals Potential Mechanisms of Evolutionary Specialization.</title>
        <authorList>
            <person name="Sun Y."/>
            <person name="Deng T."/>
            <person name="Zhang A."/>
            <person name="Moore M.J."/>
            <person name="Landis J.B."/>
            <person name="Lin N."/>
            <person name="Zhang H."/>
            <person name="Zhang X."/>
            <person name="Huang J."/>
            <person name="Zhang X."/>
            <person name="Sun H."/>
            <person name="Wang H."/>
        </authorList>
    </citation>
    <scope>NUCLEOTIDE SEQUENCE [LARGE SCALE GENOMIC DNA]</scope>
    <source>
        <strain evidence="5">TB1705</strain>
        <tissue evidence="5">Leaf</tissue>
    </source>
</reference>
<dbReference type="GO" id="GO:0008843">
    <property type="term" value="F:endochitinase activity"/>
    <property type="evidence" value="ECO:0007669"/>
    <property type="project" value="UniProtKB-EC"/>
</dbReference>
<dbReference type="GO" id="GO:0005975">
    <property type="term" value="P:carbohydrate metabolic process"/>
    <property type="evidence" value="ECO:0007669"/>
    <property type="project" value="InterPro"/>
</dbReference>
<keyword evidence="2" id="KW-0378">Hydrolase</keyword>
<evidence type="ECO:0000313" key="6">
    <source>
        <dbReference type="Proteomes" id="UP000541444"/>
    </source>
</evidence>
<evidence type="ECO:0000256" key="1">
    <source>
        <dbReference type="ARBA" id="ARBA00012729"/>
    </source>
</evidence>
<dbReference type="InterPro" id="IPR001223">
    <property type="entry name" value="Glyco_hydro18_cat"/>
</dbReference>
<dbReference type="EC" id="3.2.1.14" evidence="1"/>
<keyword evidence="6" id="KW-1185">Reference proteome</keyword>
<dbReference type="AlphaFoldDB" id="A0A7J7MHV6"/>
<accession>A0A7J7MHV6</accession>
<protein>
    <recommendedName>
        <fullName evidence="1">chitinase</fullName>
        <ecNumber evidence="1">3.2.1.14</ecNumber>
    </recommendedName>
</protein>